<sequence length="76" mass="8844">MPASDPAELLFLRRLISSLVQDLPVDSRCALDVRILQARSRDELWHVRSQLFGAISLQFGEHEARQRLQQLDAHWH</sequence>
<reference evidence="1 2" key="1">
    <citation type="submission" date="2019-08" db="EMBL/GenBank/DDBJ databases">
        <authorList>
            <person name="Khan S.A."/>
            <person name="Jeon C.O."/>
            <person name="Jeong S.E."/>
        </authorList>
    </citation>
    <scope>NUCLEOTIDE SEQUENCE [LARGE SCALE GENOMIC DNA]</scope>
    <source>
        <strain evidence="2">IMCC1728</strain>
    </source>
</reference>
<comment type="caution">
    <text evidence="1">The sequence shown here is derived from an EMBL/GenBank/DDBJ whole genome shotgun (WGS) entry which is preliminary data.</text>
</comment>
<keyword evidence="2" id="KW-1185">Reference proteome</keyword>
<gene>
    <name evidence="1" type="ORF">FSC37_22105</name>
</gene>
<accession>A0A5C6U3H4</accession>
<name>A0A5C6U3H4_9BURK</name>
<dbReference type="AlphaFoldDB" id="A0A5C6U3H4"/>
<evidence type="ECO:0000313" key="2">
    <source>
        <dbReference type="Proteomes" id="UP000321832"/>
    </source>
</evidence>
<organism evidence="1 2">
    <name type="scientific">Piscinibacter aquaticus</name>
    <dbReference type="NCBI Taxonomy" id="392597"/>
    <lineage>
        <taxon>Bacteria</taxon>
        <taxon>Pseudomonadati</taxon>
        <taxon>Pseudomonadota</taxon>
        <taxon>Betaproteobacteria</taxon>
        <taxon>Burkholderiales</taxon>
        <taxon>Sphaerotilaceae</taxon>
        <taxon>Piscinibacter</taxon>
    </lineage>
</organism>
<proteinExistence type="predicted"/>
<dbReference type="EMBL" id="VOPW01000001">
    <property type="protein sequence ID" value="TXC67407.1"/>
    <property type="molecule type" value="Genomic_DNA"/>
</dbReference>
<dbReference type="Proteomes" id="UP000321832">
    <property type="component" value="Unassembled WGS sequence"/>
</dbReference>
<protein>
    <submittedName>
        <fullName evidence="1">Uncharacterized protein</fullName>
    </submittedName>
</protein>
<evidence type="ECO:0000313" key="1">
    <source>
        <dbReference type="EMBL" id="TXC67407.1"/>
    </source>
</evidence>